<evidence type="ECO:0000313" key="2">
    <source>
        <dbReference type="Proteomes" id="UP000299102"/>
    </source>
</evidence>
<gene>
    <name evidence="1" type="ORF">EVAR_47328_1</name>
</gene>
<dbReference type="EMBL" id="BGZK01001242">
    <property type="protein sequence ID" value="GBP75291.1"/>
    <property type="molecule type" value="Genomic_DNA"/>
</dbReference>
<dbReference type="AlphaFoldDB" id="A0A4C1YFZ4"/>
<dbReference type="Proteomes" id="UP000299102">
    <property type="component" value="Unassembled WGS sequence"/>
</dbReference>
<sequence length="127" mass="13892">MHLRPAKATPGGCKLTALDPPHCIHTNAYSKPKGHQYSRAKPYSQPVLGQTHRRRRPAELRVGSLQYELMKKRLDSSTKGAVGTYQEQTEKLIVLPGLAILAPSRVYALCLGTGGTALFTPLLMEAI</sequence>
<reference evidence="1 2" key="1">
    <citation type="journal article" date="2019" name="Commun. Biol.">
        <title>The bagworm genome reveals a unique fibroin gene that provides high tensile strength.</title>
        <authorList>
            <person name="Kono N."/>
            <person name="Nakamura H."/>
            <person name="Ohtoshi R."/>
            <person name="Tomita M."/>
            <person name="Numata K."/>
            <person name="Arakawa K."/>
        </authorList>
    </citation>
    <scope>NUCLEOTIDE SEQUENCE [LARGE SCALE GENOMIC DNA]</scope>
</reference>
<keyword evidence="2" id="KW-1185">Reference proteome</keyword>
<name>A0A4C1YFZ4_EUMVA</name>
<comment type="caution">
    <text evidence="1">The sequence shown here is derived from an EMBL/GenBank/DDBJ whole genome shotgun (WGS) entry which is preliminary data.</text>
</comment>
<proteinExistence type="predicted"/>
<organism evidence="1 2">
    <name type="scientific">Eumeta variegata</name>
    <name type="common">Bagworm moth</name>
    <name type="synonym">Eumeta japonica</name>
    <dbReference type="NCBI Taxonomy" id="151549"/>
    <lineage>
        <taxon>Eukaryota</taxon>
        <taxon>Metazoa</taxon>
        <taxon>Ecdysozoa</taxon>
        <taxon>Arthropoda</taxon>
        <taxon>Hexapoda</taxon>
        <taxon>Insecta</taxon>
        <taxon>Pterygota</taxon>
        <taxon>Neoptera</taxon>
        <taxon>Endopterygota</taxon>
        <taxon>Lepidoptera</taxon>
        <taxon>Glossata</taxon>
        <taxon>Ditrysia</taxon>
        <taxon>Tineoidea</taxon>
        <taxon>Psychidae</taxon>
        <taxon>Oiketicinae</taxon>
        <taxon>Eumeta</taxon>
    </lineage>
</organism>
<accession>A0A4C1YFZ4</accession>
<protein>
    <submittedName>
        <fullName evidence="1">Uncharacterized protein</fullName>
    </submittedName>
</protein>
<evidence type="ECO:0000313" key="1">
    <source>
        <dbReference type="EMBL" id="GBP75291.1"/>
    </source>
</evidence>